<evidence type="ECO:0000313" key="1">
    <source>
        <dbReference type="EMBL" id="AKY04149.1"/>
    </source>
</evidence>
<sequence length="146" mass="16475">MLHSINKEQRLYVMPCGNGFTCYGFDVLDKRARALSAWYFEQNPQAIAQIPARIGTKKHFKACQAVIQQVGRYCTHKGIKCPVELSPQLKGLEGRRVEVVTMYGEKRRFIVGRSTGWLVTHLEIPRANSSGGMSAEKQYKSVTVVK</sequence>
<dbReference type="GeneID" id="26523479"/>
<proteinExistence type="predicted"/>
<organism evidence="1 2">
    <name type="scientific">Cronobacter phage PBES 02</name>
    <dbReference type="NCBI Taxonomy" id="1684115"/>
    <lineage>
        <taxon>Viruses</taxon>
        <taxon>Duplodnaviria</taxon>
        <taxon>Heunggongvirae</taxon>
        <taxon>Uroviricota</taxon>
        <taxon>Caudoviricetes</taxon>
        <taxon>Vequintavirinae</taxon>
        <taxon>Certrevirus</taxon>
        <taxon>Certrevirus PBES02</taxon>
    </lineage>
</organism>
<dbReference type="KEGG" id="vg:26523479"/>
<dbReference type="Proteomes" id="UP000202736">
    <property type="component" value="Segment"/>
</dbReference>
<reference evidence="1 2" key="1">
    <citation type="submission" date="2015-07" db="EMBL/GenBank/DDBJ databases">
        <title>Complete genome of Cronobacter phage PBES 02.</title>
        <authorList>
            <person name="Myung H."/>
        </authorList>
    </citation>
    <scope>NUCLEOTIDE SEQUENCE [LARGE SCALE GENOMIC DNA]</scope>
</reference>
<accession>A0A0K1YBA5</accession>
<keyword evidence="2" id="KW-1185">Reference proteome</keyword>
<dbReference type="EMBL" id="KT353109">
    <property type="protein sequence ID" value="AKY04149.1"/>
    <property type="molecule type" value="Genomic_DNA"/>
</dbReference>
<gene>
    <name evidence="1" type="ORF">ADU18_0255</name>
</gene>
<dbReference type="RefSeq" id="YP_009189110.1">
    <property type="nucleotide sequence ID" value="NC_028672.1"/>
</dbReference>
<protein>
    <submittedName>
        <fullName evidence="1">Uncharacterized protein</fullName>
    </submittedName>
</protein>
<evidence type="ECO:0000313" key="2">
    <source>
        <dbReference type="Proteomes" id="UP000202736"/>
    </source>
</evidence>
<name>A0A0K1YBA5_9CAUD</name>